<evidence type="ECO:0000256" key="2">
    <source>
        <dbReference type="ARBA" id="ARBA00022676"/>
    </source>
</evidence>
<organism evidence="5 6">
    <name type="scientific">Methanobacterium congolense</name>
    <dbReference type="NCBI Taxonomy" id="118062"/>
    <lineage>
        <taxon>Archaea</taxon>
        <taxon>Methanobacteriati</taxon>
        <taxon>Methanobacteriota</taxon>
        <taxon>Methanomada group</taxon>
        <taxon>Methanobacteria</taxon>
        <taxon>Methanobacteriales</taxon>
        <taxon>Methanobacteriaceae</taxon>
        <taxon>Methanobacterium</taxon>
    </lineage>
</organism>
<evidence type="ECO:0000313" key="6">
    <source>
        <dbReference type="Proteomes" id="UP000094707"/>
    </source>
</evidence>
<dbReference type="KEGG" id="mcub:MCBB_0988"/>
<gene>
    <name evidence="5" type="ORF">MCBB_0988</name>
</gene>
<evidence type="ECO:0000259" key="4">
    <source>
        <dbReference type="Pfam" id="PF00535"/>
    </source>
</evidence>
<dbReference type="InterPro" id="IPR029044">
    <property type="entry name" value="Nucleotide-diphossugar_trans"/>
</dbReference>
<comment type="similarity">
    <text evidence="1">Belongs to the glycosyltransferase 2 family.</text>
</comment>
<sequence>MDFSDDLPSVAVIILNWNGWEDTVECLESLYQINYPNYQVILVDNASQDNSIQKIKEYCQGNLKPQSPFYTYNTKNKPLKTTQQTEQEVKSFTGKFKDSQTNQSLILIENFENYGFAGGNNIGIRFALEKLQVDYVLLLNNDTVVDKNFITELVNVSEKEVKIGIVGSKLLNAYNTDVIDSAGHIIKWGRVVDRGHGEIDKGQYDSDDDVTGAMAAAALYKTRMLKEIGILDESFITLGEDAELSLRARKHGWKAKFAPKSVVYHKRGKSITRKDVINRMTILSTKNTTENVLRYATAWEKILYSFILIKEGSFVVIGSLLGRNSMKARDYSKLIINSYTRIILSLFKSV</sequence>
<proteinExistence type="inferred from homology"/>
<evidence type="ECO:0000313" key="5">
    <source>
        <dbReference type="EMBL" id="SCG85548.1"/>
    </source>
</evidence>
<keyword evidence="2" id="KW-0328">Glycosyltransferase</keyword>
<dbReference type="Pfam" id="PF13641">
    <property type="entry name" value="Glyco_tranf_2_3"/>
    <property type="match status" value="1"/>
</dbReference>
<dbReference type="PANTHER" id="PTHR43179">
    <property type="entry name" value="RHAMNOSYLTRANSFERASE WBBL"/>
    <property type="match status" value="1"/>
</dbReference>
<dbReference type="GeneID" id="30411836"/>
<dbReference type="InterPro" id="IPR001173">
    <property type="entry name" value="Glyco_trans_2-like"/>
</dbReference>
<protein>
    <submittedName>
        <fullName evidence="5">Glycosyl transferase family 2</fullName>
    </submittedName>
</protein>
<keyword evidence="3 5" id="KW-0808">Transferase</keyword>
<feature type="domain" description="Glycosyltransferase 2-like" evidence="4">
    <location>
        <begin position="12"/>
        <end position="77"/>
    </location>
</feature>
<dbReference type="PANTHER" id="PTHR43179:SF12">
    <property type="entry name" value="GALACTOFURANOSYLTRANSFERASE GLFT2"/>
    <property type="match status" value="1"/>
</dbReference>
<reference evidence="5 6" key="1">
    <citation type="submission" date="2016-08" db="EMBL/GenBank/DDBJ databases">
        <authorList>
            <person name="Seilhamer J.J."/>
        </authorList>
    </citation>
    <scope>NUCLEOTIDE SEQUENCE [LARGE SCALE GENOMIC DNA]</scope>
    <source>
        <strain evidence="5">Buetzberg</strain>
    </source>
</reference>
<dbReference type="Gene3D" id="3.90.550.10">
    <property type="entry name" value="Spore Coat Polysaccharide Biosynthesis Protein SpsA, Chain A"/>
    <property type="match status" value="1"/>
</dbReference>
<accession>A0A1D3L1V2</accession>
<dbReference type="Pfam" id="PF00535">
    <property type="entry name" value="Glycos_transf_2"/>
    <property type="match status" value="1"/>
</dbReference>
<evidence type="ECO:0000256" key="1">
    <source>
        <dbReference type="ARBA" id="ARBA00006739"/>
    </source>
</evidence>
<dbReference type="EMBL" id="LT607756">
    <property type="protein sequence ID" value="SCG85548.1"/>
    <property type="molecule type" value="Genomic_DNA"/>
</dbReference>
<dbReference type="SUPFAM" id="SSF53448">
    <property type="entry name" value="Nucleotide-diphospho-sugar transferases"/>
    <property type="match status" value="1"/>
</dbReference>
<evidence type="ECO:0000256" key="3">
    <source>
        <dbReference type="ARBA" id="ARBA00022679"/>
    </source>
</evidence>
<dbReference type="RefSeq" id="WP_071906699.1">
    <property type="nucleotide sequence ID" value="NZ_LT607756.1"/>
</dbReference>
<dbReference type="CDD" id="cd04186">
    <property type="entry name" value="GT_2_like_c"/>
    <property type="match status" value="1"/>
</dbReference>
<dbReference type="AlphaFoldDB" id="A0A1D3L1V2"/>
<dbReference type="STRING" id="118062.MCBB_0988"/>
<dbReference type="GO" id="GO:0016757">
    <property type="term" value="F:glycosyltransferase activity"/>
    <property type="evidence" value="ECO:0007669"/>
    <property type="project" value="UniProtKB-KW"/>
</dbReference>
<name>A0A1D3L1V2_9EURY</name>
<dbReference type="OrthoDB" id="46222at2157"/>
<dbReference type="Proteomes" id="UP000094707">
    <property type="component" value="Chromosome I"/>
</dbReference>
<keyword evidence="6" id="KW-1185">Reference proteome</keyword>